<dbReference type="RefSeq" id="WP_104270661.1">
    <property type="nucleotide sequence ID" value="NZ_PSSW01000004.1"/>
</dbReference>
<accession>A0A3D8H3M4</accession>
<comment type="caution">
    <text evidence="2">The sequence shown here is derived from an EMBL/GenBank/DDBJ whole genome shotgun (WGS) entry which is preliminary data.</text>
</comment>
<sequence length="211" mass="22283">MIRMHSLTVAAALAIAAVPAVAQEHNTGLGKSNFSYSTLGIQLGKVTPDEEIVFLNEVYEDFGAAALNGSFQVADNFVIGAGASAFANEGNRTEITSSSVNLDLYIPVPLGDRVDLIPRIGYVSSEIELCADGLCATEDDSAMSYGLAARIWAVPGSLEISGGFSDTNEAESESVTSIGAALWAGEHHRFALNYDASDSFDAVLLGYSYNW</sequence>
<reference evidence="2 3" key="1">
    <citation type="submission" date="2018-08" db="EMBL/GenBank/DDBJ databases">
        <title>Genome sequence of Marinobacter flavimaris KCTC 12185.</title>
        <authorList>
            <person name="Chun J."/>
            <person name="Kim B.-Y."/>
            <person name="Choi S.-B."/>
            <person name="Kwak M.-J."/>
        </authorList>
    </citation>
    <scope>NUCLEOTIDE SEQUENCE [LARGE SCALE GENOMIC DNA]</scope>
    <source>
        <strain evidence="2 3">KCTC 12185</strain>
    </source>
</reference>
<keyword evidence="3" id="KW-1185">Reference proteome</keyword>
<proteinExistence type="predicted"/>
<dbReference type="EMBL" id="QRDH01000004">
    <property type="protein sequence ID" value="RDU40906.1"/>
    <property type="molecule type" value="Genomic_DNA"/>
</dbReference>
<evidence type="ECO:0000313" key="3">
    <source>
        <dbReference type="Proteomes" id="UP000256431"/>
    </source>
</evidence>
<gene>
    <name evidence="2" type="ORF">DXI23_10225</name>
</gene>
<name>A0A3D8H3M4_9GAMM</name>
<dbReference type="Proteomes" id="UP000256431">
    <property type="component" value="Unassembled WGS sequence"/>
</dbReference>
<keyword evidence="1" id="KW-0732">Signal</keyword>
<organism evidence="2 3">
    <name type="scientific">Marinobacter flavimaris</name>
    <dbReference type="NCBI Taxonomy" id="262076"/>
    <lineage>
        <taxon>Bacteria</taxon>
        <taxon>Pseudomonadati</taxon>
        <taxon>Pseudomonadota</taxon>
        <taxon>Gammaproteobacteria</taxon>
        <taxon>Pseudomonadales</taxon>
        <taxon>Marinobacteraceae</taxon>
        <taxon>Marinobacter</taxon>
    </lineage>
</organism>
<evidence type="ECO:0008006" key="4">
    <source>
        <dbReference type="Google" id="ProtNLM"/>
    </source>
</evidence>
<feature type="chain" id="PRO_5017586821" description="Porin family protein" evidence="1">
    <location>
        <begin position="23"/>
        <end position="211"/>
    </location>
</feature>
<evidence type="ECO:0000313" key="2">
    <source>
        <dbReference type="EMBL" id="RDU40906.1"/>
    </source>
</evidence>
<protein>
    <recommendedName>
        <fullName evidence="4">Porin family protein</fullName>
    </recommendedName>
</protein>
<dbReference type="AlphaFoldDB" id="A0A3D8H3M4"/>
<evidence type="ECO:0000256" key="1">
    <source>
        <dbReference type="SAM" id="SignalP"/>
    </source>
</evidence>
<feature type="signal peptide" evidence="1">
    <location>
        <begin position="1"/>
        <end position="22"/>
    </location>
</feature>